<feature type="chain" id="PRO_5043761526" evidence="1">
    <location>
        <begin position="25"/>
        <end position="815"/>
    </location>
</feature>
<accession>A0AAU7CQN6</accession>
<organism evidence="3">
    <name type="scientific">Singulisphaera sp. Ch08</name>
    <dbReference type="NCBI Taxonomy" id="3120278"/>
    <lineage>
        <taxon>Bacteria</taxon>
        <taxon>Pseudomonadati</taxon>
        <taxon>Planctomycetota</taxon>
        <taxon>Planctomycetia</taxon>
        <taxon>Isosphaerales</taxon>
        <taxon>Isosphaeraceae</taxon>
        <taxon>Singulisphaera</taxon>
    </lineage>
</organism>
<evidence type="ECO:0000313" key="3">
    <source>
        <dbReference type="EMBL" id="XBH07247.1"/>
    </source>
</evidence>
<sequence>MRVLLYLGVSLVAFVGLPVTATQAALGAVVPTELEVLPAKVTLFGPEAAQRLVIIGTFPDGSRLDLTSSAQFQVGDPKIASVDPRGFLHPVADGKAEVVVRVGSIEARVPVEVTGAKTARRVSFRNEIQPVLTKLGCNQGACHGSQHGKGGFRLSLLGFEAEPDYTAIVKSAEGRRVTPFAPDESLLLLKPTLGVAHGGGKRMEPGSPESDLIMLWLEQGAPAPTSQDPTVTGISVVPAQRRMEPGQEQRLIALASFSDGTTRDVTDQAKFDTLNEGVAKVGPTGLATTVGQGETNLMVRYQGHAALALVTVPYAYDKTFDFPERTVLDAKAAKKWREVGLVPSGLSTDAEFLRRVMLDTIGTTPSRTEIELFLTDTDPDKRAKLIDQLLDRPEYVDFWSLKWGDLLRINGTKLGAQGMLAFNLWLRDAFRANKPVSAMVDELITAQGSIYTNGPANYFRVATGPDDLAETTAQVFMGVRLQCAKCHHHPFESYGQDDYYGLAAYFARIKTKASQEFGLFGREQVIYVAKTGEVGQPRTGKTMKPTPLGDEAADDPVDRRRALARWLTASNNPWLARNVVNRYWGYLLGKGLVNPIDDLRETNPPSNPELLDALANEFVAGGFDLKKLLRLILNSRVYQLSSLPNPDNRLDTTFFTHYRVKRLTAEQLLDAINLATGTFEKFPLKPAGTRAIALPDTNYPSYFLDTFGRPERALACECERATDPTMSQALHLMNGDLINRKLTQADGRLSQLLRDPKLTNETLVETLYTVTFNRLPSPQENEAARQLIVDAPSRALGAQDLFWGLLNSKEFLFNH</sequence>
<reference evidence="3" key="1">
    <citation type="submission" date="2024-05" db="EMBL/GenBank/DDBJ databases">
        <title>Planctomycetes of the genus Singulisphaera possess chitinolytic capabilities.</title>
        <authorList>
            <person name="Ivanova A."/>
        </authorList>
    </citation>
    <scope>NUCLEOTIDE SEQUENCE</scope>
    <source>
        <strain evidence="3">Ch08T</strain>
    </source>
</reference>
<name>A0AAU7CQN6_9BACT</name>
<dbReference type="PANTHER" id="PTHR35889:SF3">
    <property type="entry name" value="F-BOX DOMAIN-CONTAINING PROTEIN"/>
    <property type="match status" value="1"/>
</dbReference>
<dbReference type="InterPro" id="IPR022655">
    <property type="entry name" value="DUF1553"/>
</dbReference>
<dbReference type="AlphaFoldDB" id="A0AAU7CQN6"/>
<proteinExistence type="predicted"/>
<dbReference type="RefSeq" id="WP_406700090.1">
    <property type="nucleotide sequence ID" value="NZ_CP155447.1"/>
</dbReference>
<dbReference type="InterPro" id="IPR011444">
    <property type="entry name" value="DUF1549"/>
</dbReference>
<dbReference type="SMART" id="SM00635">
    <property type="entry name" value="BID_2"/>
    <property type="match status" value="2"/>
</dbReference>
<feature type="domain" description="BIG2" evidence="2">
    <location>
        <begin position="30"/>
        <end position="112"/>
    </location>
</feature>
<gene>
    <name evidence="3" type="ORF">V5E97_14740</name>
</gene>
<evidence type="ECO:0000256" key="1">
    <source>
        <dbReference type="SAM" id="SignalP"/>
    </source>
</evidence>
<protein>
    <submittedName>
        <fullName evidence="3">DUF1549 and DUF1553 domain-containing protein</fullName>
    </submittedName>
</protein>
<dbReference type="Gene3D" id="2.60.40.1080">
    <property type="match status" value="2"/>
</dbReference>
<keyword evidence="1" id="KW-0732">Signal</keyword>
<feature type="domain" description="BIG2" evidence="2">
    <location>
        <begin position="230"/>
        <end position="311"/>
    </location>
</feature>
<evidence type="ECO:0000259" key="2">
    <source>
        <dbReference type="SMART" id="SM00635"/>
    </source>
</evidence>
<dbReference type="PANTHER" id="PTHR35889">
    <property type="entry name" value="CYCLOINULO-OLIGOSACCHARIDE FRUCTANOTRANSFERASE-RELATED"/>
    <property type="match status" value="1"/>
</dbReference>
<dbReference type="Pfam" id="PF07587">
    <property type="entry name" value="PSD1"/>
    <property type="match status" value="1"/>
</dbReference>
<dbReference type="EMBL" id="CP155447">
    <property type="protein sequence ID" value="XBH07247.1"/>
    <property type="molecule type" value="Genomic_DNA"/>
</dbReference>
<feature type="signal peptide" evidence="1">
    <location>
        <begin position="1"/>
        <end position="24"/>
    </location>
</feature>
<dbReference type="Pfam" id="PF07583">
    <property type="entry name" value="PSCyt2"/>
    <property type="match status" value="1"/>
</dbReference>
<dbReference type="InterPro" id="IPR003343">
    <property type="entry name" value="Big_2"/>
</dbReference>